<evidence type="ECO:0000313" key="4">
    <source>
        <dbReference type="EMBL" id="PTC28734.1"/>
    </source>
</evidence>
<dbReference type="Proteomes" id="UP000240476">
    <property type="component" value="Unassembled WGS sequence"/>
</dbReference>
<dbReference type="InterPro" id="IPR006283">
    <property type="entry name" value="ThiL-like"/>
</dbReference>
<evidence type="ECO:0000259" key="2">
    <source>
        <dbReference type="Pfam" id="PF00586"/>
    </source>
</evidence>
<name>A0A1H5KN95_9PSED</name>
<dbReference type="SUPFAM" id="SSF55326">
    <property type="entry name" value="PurM N-terminal domain-like"/>
    <property type="match status" value="1"/>
</dbReference>
<dbReference type="RefSeq" id="WP_090367827.1">
    <property type="nucleotide sequence ID" value="NZ_FNUA01000002.1"/>
</dbReference>
<reference evidence="4 7" key="2">
    <citation type="submission" date="2018-03" db="EMBL/GenBank/DDBJ databases">
        <title>Draft genome sequence of the type strain of Pseudomonas palleroniana LMG 23076, isolated from rice in Cameroon.</title>
        <authorList>
            <person name="Tambong J.T."/>
        </authorList>
    </citation>
    <scope>NUCLEOTIDE SEQUENCE [LARGE SCALE GENOMIC DNA]</scope>
    <source>
        <strain evidence="4 7">LMG 23076</strain>
    </source>
</reference>
<keyword evidence="1" id="KW-0784">Thiamine biosynthesis</keyword>
<dbReference type="Proteomes" id="UP000199129">
    <property type="component" value="Unassembled WGS sequence"/>
</dbReference>
<reference evidence="3 8" key="3">
    <citation type="submission" date="2019-09" db="EMBL/GenBank/DDBJ databases">
        <title>Draft genome sequences of 48 bacterial type strains from the CCUG.</title>
        <authorList>
            <person name="Tunovic T."/>
            <person name="Pineiro-Iglesias B."/>
            <person name="Unosson C."/>
            <person name="Inganas E."/>
            <person name="Ohlen M."/>
            <person name="Cardew S."/>
            <person name="Jensie-Markopoulos S."/>
            <person name="Salva-Serra F."/>
            <person name="Jaen-Luchoro D."/>
            <person name="Karlsson R."/>
            <person name="Svensson-Stadler L."/>
            <person name="Chun J."/>
            <person name="Moore E."/>
        </authorList>
    </citation>
    <scope>NUCLEOTIDE SEQUENCE [LARGE SCALE GENOMIC DNA]</scope>
    <source>
        <strain evidence="3 8">CCUG 51524</strain>
    </source>
</reference>
<evidence type="ECO:0000313" key="8">
    <source>
        <dbReference type="Proteomes" id="UP000423257"/>
    </source>
</evidence>
<dbReference type="Gene3D" id="3.90.650.10">
    <property type="entry name" value="PurM-like C-terminal domain"/>
    <property type="match status" value="1"/>
</dbReference>
<accession>A0A1H5KN95</accession>
<organism evidence="5 6">
    <name type="scientific">Pseudomonas palleroniana</name>
    <dbReference type="NCBI Taxonomy" id="191390"/>
    <lineage>
        <taxon>Bacteria</taxon>
        <taxon>Pseudomonadati</taxon>
        <taxon>Pseudomonadota</taxon>
        <taxon>Gammaproteobacteria</taxon>
        <taxon>Pseudomonadales</taxon>
        <taxon>Pseudomonadaceae</taxon>
        <taxon>Pseudomonas</taxon>
    </lineage>
</organism>
<dbReference type="PANTHER" id="PTHR30270:SF0">
    <property type="entry name" value="THIAMINE-MONOPHOSPHATE KINASE"/>
    <property type="match status" value="1"/>
</dbReference>
<dbReference type="GO" id="GO:0009030">
    <property type="term" value="F:thiamine-phosphate kinase activity"/>
    <property type="evidence" value="ECO:0007669"/>
    <property type="project" value="InterPro"/>
</dbReference>
<dbReference type="InterPro" id="IPR036676">
    <property type="entry name" value="PurM-like_C_sf"/>
</dbReference>
<evidence type="ECO:0000313" key="3">
    <source>
        <dbReference type="EMBL" id="KAB0568431.1"/>
    </source>
</evidence>
<gene>
    <name evidence="4" type="ORF">C9383_09340</name>
    <name evidence="3" type="ORF">F7R03_07500</name>
    <name evidence="5" type="ORF">SAMN04490198_2304</name>
</gene>
<evidence type="ECO:0000313" key="5">
    <source>
        <dbReference type="EMBL" id="SEE66245.1"/>
    </source>
</evidence>
<keyword evidence="7" id="KW-1185">Reference proteome</keyword>
<dbReference type="PANTHER" id="PTHR30270">
    <property type="entry name" value="THIAMINE-MONOPHOSPHATE KINASE"/>
    <property type="match status" value="1"/>
</dbReference>
<dbReference type="Gene3D" id="3.30.1330.10">
    <property type="entry name" value="PurM-like, N-terminal domain"/>
    <property type="match status" value="1"/>
</dbReference>
<keyword evidence="5" id="KW-0808">Transferase</keyword>
<keyword evidence="5" id="KW-0418">Kinase</keyword>
<dbReference type="AlphaFoldDB" id="A0A1H5KN95"/>
<dbReference type="SUPFAM" id="SSF56042">
    <property type="entry name" value="PurM C-terminal domain-like"/>
    <property type="match status" value="1"/>
</dbReference>
<evidence type="ECO:0000313" key="7">
    <source>
        <dbReference type="Proteomes" id="UP000240476"/>
    </source>
</evidence>
<protein>
    <submittedName>
        <fullName evidence="3">Thiamine-monophosphate kinase</fullName>
    </submittedName>
    <submittedName>
        <fullName evidence="5">Thiamine-phosphate kinase</fullName>
    </submittedName>
</protein>
<sequence length="345" mass="36830">MVTMSDIGEKAFLKSLLPTLHAAPEFVNGFGHDASIIDIGLEELLAFKIDRAPFPVSVHRGLGDYRTWGRLAVTANVSDLLAVGAKPRALMLSIVVPGNFDANDVRDIIKGCEEACAAHQIVFLGGDTKEGPAAQVIGAALGTVKKNFAYGRASASPGDYLFIAGQLGGFAGAVALMDAATSDEKIPQEWIDVLTNPSARIGEGAYLRETLSVVAACDLSDGLTEAINIFCADGAGICIAEASLPMNSLAVQASTCYSLPLWQLAFGVGDWAIACVVREENIDAFRAGISAELELHEVGRFNNTGRKLILDQSGVELEMPNIINEHFRQRAEDDGSYSEELMRKR</sequence>
<dbReference type="CDD" id="cd02194">
    <property type="entry name" value="ThiL"/>
    <property type="match status" value="1"/>
</dbReference>
<dbReference type="Pfam" id="PF00586">
    <property type="entry name" value="AIRS"/>
    <property type="match status" value="1"/>
</dbReference>
<proteinExistence type="predicted"/>
<evidence type="ECO:0000313" key="6">
    <source>
        <dbReference type="Proteomes" id="UP000199129"/>
    </source>
</evidence>
<dbReference type="EMBL" id="VZPQ01000003">
    <property type="protein sequence ID" value="KAB0568431.1"/>
    <property type="molecule type" value="Genomic_DNA"/>
</dbReference>
<feature type="domain" description="PurM-like N-terminal" evidence="2">
    <location>
        <begin position="31"/>
        <end position="144"/>
    </location>
</feature>
<dbReference type="Proteomes" id="UP000423257">
    <property type="component" value="Unassembled WGS sequence"/>
</dbReference>
<dbReference type="GO" id="GO:0009228">
    <property type="term" value="P:thiamine biosynthetic process"/>
    <property type="evidence" value="ECO:0007669"/>
    <property type="project" value="UniProtKB-KW"/>
</dbReference>
<dbReference type="EMBL" id="PYWX01000029">
    <property type="protein sequence ID" value="PTC28734.1"/>
    <property type="molecule type" value="Genomic_DNA"/>
</dbReference>
<dbReference type="InterPro" id="IPR036921">
    <property type="entry name" value="PurM-like_N_sf"/>
</dbReference>
<reference evidence="5 6" key="1">
    <citation type="submission" date="2016-10" db="EMBL/GenBank/DDBJ databases">
        <authorList>
            <person name="de Groot N.N."/>
        </authorList>
    </citation>
    <scope>NUCLEOTIDE SEQUENCE [LARGE SCALE GENOMIC DNA]</scope>
    <source>
        <strain evidence="5 6">BS3265</strain>
    </source>
</reference>
<evidence type="ECO:0000256" key="1">
    <source>
        <dbReference type="ARBA" id="ARBA00022977"/>
    </source>
</evidence>
<dbReference type="EMBL" id="FNUA01000002">
    <property type="protein sequence ID" value="SEE66245.1"/>
    <property type="molecule type" value="Genomic_DNA"/>
</dbReference>
<dbReference type="InterPro" id="IPR016188">
    <property type="entry name" value="PurM-like_N"/>
</dbReference>